<dbReference type="PROSITE" id="PS51007">
    <property type="entry name" value="CYTC"/>
    <property type="match status" value="1"/>
</dbReference>
<sequence>MDSFELNKIVGAVLFTLLVTMSLGIVAEAIYTPEEPEKPGFAIEVPEEQAAGGTQTAAAEETPIAVLLASASAEAGADVAKKCVSCHTFGKGEPAKVGPNLYGVVTGPIAHMAGFKYSAIFTEKHEAGDTWTYENLNHFLHNPKGFAPGTAMGFAGLKKDSERANMIAYLRSLSDNPPPLPTPEAAPAAEQPAQVGAEPAEGAPPAEGTQPAPAGAQPDAAPPAVSPASEPPAAEPAAPATQAPAATETPADPAPAAQPPADAAPAAPATEPPAGAAPSEPAPAEQPIAPPATTQPQAPAEEPAGQSTAP</sequence>
<evidence type="ECO:0000313" key="10">
    <source>
        <dbReference type="Proteomes" id="UP000523821"/>
    </source>
</evidence>
<comment type="caution">
    <text evidence="9">The sequence shown here is derived from an EMBL/GenBank/DDBJ whole genome shotgun (WGS) entry which is preliminary data.</text>
</comment>
<feature type="compositionally biased region" description="Low complexity" evidence="7">
    <location>
        <begin position="259"/>
        <end position="304"/>
    </location>
</feature>
<feature type="compositionally biased region" description="Low complexity" evidence="7">
    <location>
        <begin position="185"/>
        <end position="219"/>
    </location>
</feature>
<evidence type="ECO:0000256" key="3">
    <source>
        <dbReference type="ARBA" id="ARBA00022723"/>
    </source>
</evidence>
<dbReference type="AlphaFoldDB" id="A0A7W9FM25"/>
<proteinExistence type="predicted"/>
<dbReference type="GO" id="GO:0046872">
    <property type="term" value="F:metal ion binding"/>
    <property type="evidence" value="ECO:0007669"/>
    <property type="project" value="UniProtKB-KW"/>
</dbReference>
<evidence type="ECO:0000256" key="5">
    <source>
        <dbReference type="ARBA" id="ARBA00023004"/>
    </source>
</evidence>
<dbReference type="EMBL" id="JACHOO010000004">
    <property type="protein sequence ID" value="MBB5753183.1"/>
    <property type="molecule type" value="Genomic_DNA"/>
</dbReference>
<dbReference type="PRINTS" id="PR00604">
    <property type="entry name" value="CYTCHRMECIAB"/>
</dbReference>
<evidence type="ECO:0000256" key="4">
    <source>
        <dbReference type="ARBA" id="ARBA00022982"/>
    </source>
</evidence>
<dbReference type="GO" id="GO:0020037">
    <property type="term" value="F:heme binding"/>
    <property type="evidence" value="ECO:0007669"/>
    <property type="project" value="InterPro"/>
</dbReference>
<dbReference type="SUPFAM" id="SSF46626">
    <property type="entry name" value="Cytochrome c"/>
    <property type="match status" value="1"/>
</dbReference>
<accession>A0A7W9FM25</accession>
<keyword evidence="2 6" id="KW-0349">Heme</keyword>
<reference evidence="9 10" key="1">
    <citation type="submission" date="2020-08" db="EMBL/GenBank/DDBJ databases">
        <title>Genomic Encyclopedia of Type Strains, Phase IV (KMG-IV): sequencing the most valuable type-strain genomes for metagenomic binning, comparative biology and taxonomic classification.</title>
        <authorList>
            <person name="Goeker M."/>
        </authorList>
    </citation>
    <scope>NUCLEOTIDE SEQUENCE [LARGE SCALE GENOMIC DNA]</scope>
    <source>
        <strain evidence="9 10">DSM 16268</strain>
    </source>
</reference>
<keyword evidence="1" id="KW-0813">Transport</keyword>
<dbReference type="PANTHER" id="PTHR11961">
    <property type="entry name" value="CYTOCHROME C"/>
    <property type="match status" value="1"/>
</dbReference>
<dbReference type="InterPro" id="IPR036909">
    <property type="entry name" value="Cyt_c-like_dom_sf"/>
</dbReference>
<keyword evidence="4" id="KW-0249">Electron transport</keyword>
<dbReference type="InterPro" id="IPR009056">
    <property type="entry name" value="Cyt_c-like_dom"/>
</dbReference>
<gene>
    <name evidence="9" type="ORF">GGQ63_002249</name>
</gene>
<evidence type="ECO:0000256" key="7">
    <source>
        <dbReference type="SAM" id="MobiDB-lite"/>
    </source>
</evidence>
<name>A0A7W9FM25_9HYPH</name>
<dbReference type="InterPro" id="IPR002327">
    <property type="entry name" value="Cyt_c_1A/1B"/>
</dbReference>
<dbReference type="RefSeq" id="WP_183855752.1">
    <property type="nucleotide sequence ID" value="NZ_JACHOO010000004.1"/>
</dbReference>
<organism evidence="9 10">
    <name type="scientific">Prosthecomicrobium pneumaticum</name>
    <dbReference type="NCBI Taxonomy" id="81895"/>
    <lineage>
        <taxon>Bacteria</taxon>
        <taxon>Pseudomonadati</taxon>
        <taxon>Pseudomonadota</taxon>
        <taxon>Alphaproteobacteria</taxon>
        <taxon>Hyphomicrobiales</taxon>
        <taxon>Kaistiaceae</taxon>
        <taxon>Prosthecomicrobium</taxon>
    </lineage>
</organism>
<keyword evidence="3 6" id="KW-0479">Metal-binding</keyword>
<evidence type="ECO:0000256" key="2">
    <source>
        <dbReference type="ARBA" id="ARBA00022617"/>
    </source>
</evidence>
<dbReference type="GO" id="GO:0009055">
    <property type="term" value="F:electron transfer activity"/>
    <property type="evidence" value="ECO:0007669"/>
    <property type="project" value="InterPro"/>
</dbReference>
<feature type="domain" description="Cytochrome c" evidence="8">
    <location>
        <begin position="71"/>
        <end position="174"/>
    </location>
</feature>
<feature type="compositionally biased region" description="Pro residues" evidence="7">
    <location>
        <begin position="220"/>
        <end position="234"/>
    </location>
</feature>
<feature type="compositionally biased region" description="Low complexity" evidence="7">
    <location>
        <begin position="235"/>
        <end position="251"/>
    </location>
</feature>
<dbReference type="Proteomes" id="UP000523821">
    <property type="component" value="Unassembled WGS sequence"/>
</dbReference>
<feature type="region of interest" description="Disordered" evidence="7">
    <location>
        <begin position="172"/>
        <end position="310"/>
    </location>
</feature>
<evidence type="ECO:0000256" key="6">
    <source>
        <dbReference type="PROSITE-ProRule" id="PRU00433"/>
    </source>
</evidence>
<protein>
    <submittedName>
        <fullName evidence="9">Cytochrome c</fullName>
    </submittedName>
</protein>
<evidence type="ECO:0000259" key="8">
    <source>
        <dbReference type="PROSITE" id="PS51007"/>
    </source>
</evidence>
<keyword evidence="10" id="KW-1185">Reference proteome</keyword>
<dbReference type="Pfam" id="PF00034">
    <property type="entry name" value="Cytochrom_C"/>
    <property type="match status" value="1"/>
</dbReference>
<dbReference type="Gene3D" id="1.10.760.10">
    <property type="entry name" value="Cytochrome c-like domain"/>
    <property type="match status" value="1"/>
</dbReference>
<evidence type="ECO:0000313" key="9">
    <source>
        <dbReference type="EMBL" id="MBB5753183.1"/>
    </source>
</evidence>
<evidence type="ECO:0000256" key="1">
    <source>
        <dbReference type="ARBA" id="ARBA00022448"/>
    </source>
</evidence>
<keyword evidence="5 6" id="KW-0408">Iron</keyword>